<dbReference type="EMBL" id="VATY01000002">
    <property type="protein sequence ID" value="TMM57021.1"/>
    <property type="molecule type" value="Genomic_DNA"/>
</dbReference>
<gene>
    <name evidence="2" type="ORF">FEE95_11045</name>
</gene>
<dbReference type="RefSeq" id="WP_138658005.1">
    <property type="nucleotide sequence ID" value="NZ_VATY01000002.1"/>
</dbReference>
<keyword evidence="3" id="KW-1185">Reference proteome</keyword>
<evidence type="ECO:0000313" key="2">
    <source>
        <dbReference type="EMBL" id="TMM57021.1"/>
    </source>
</evidence>
<dbReference type="AlphaFoldDB" id="A0A5S3PQT0"/>
<organism evidence="2 3">
    <name type="scientific">Maribacter algarum</name>
    <name type="common">ex Zhang et al. 2020</name>
    <dbReference type="NCBI Taxonomy" id="2578118"/>
    <lineage>
        <taxon>Bacteria</taxon>
        <taxon>Pseudomonadati</taxon>
        <taxon>Bacteroidota</taxon>
        <taxon>Flavobacteriia</taxon>
        <taxon>Flavobacteriales</taxon>
        <taxon>Flavobacteriaceae</taxon>
        <taxon>Maribacter</taxon>
    </lineage>
</organism>
<dbReference type="Pfam" id="PF13557">
    <property type="entry name" value="Phenol_MetA_deg"/>
    <property type="match status" value="1"/>
</dbReference>
<accession>A0A5S3PQT0</accession>
<protein>
    <submittedName>
        <fullName evidence="2">Transporter</fullName>
    </submittedName>
</protein>
<feature type="compositionally biased region" description="Basic residues" evidence="1">
    <location>
        <begin position="341"/>
        <end position="358"/>
    </location>
</feature>
<dbReference type="OrthoDB" id="1421312at2"/>
<proteinExistence type="predicted"/>
<feature type="region of interest" description="Disordered" evidence="1">
    <location>
        <begin position="301"/>
        <end position="366"/>
    </location>
</feature>
<comment type="caution">
    <text evidence="2">The sequence shown here is derived from an EMBL/GenBank/DDBJ whole genome shotgun (WGS) entry which is preliminary data.</text>
</comment>
<reference evidence="2 3" key="1">
    <citation type="submission" date="2019-05" db="EMBL/GenBank/DDBJ databases">
        <authorList>
            <person name="Zhang J.-Y."/>
            <person name="Feg X."/>
            <person name="Du Z.-J."/>
        </authorList>
    </citation>
    <scope>NUCLEOTIDE SEQUENCE [LARGE SCALE GENOMIC DNA]</scope>
    <source>
        <strain evidence="2 3">RZ26</strain>
    </source>
</reference>
<sequence>MDSLSEASKLQKLLFTLVLILPFFGFSQYTDVINSNRPGLSVSAYAVGKNVIQVETGLRFEQSDHSLLNTQANLWGADISLRYGLLFEELEINYEGTFQNKNTTFTNSGLEESFWNFSRNRLGLKYLVYDRYKDPERNKPNIRSWRANNVFQLKNLIPSVSVYGGATFNLGENPFYVGDPTVSYRAMVATQSRLTPRFVLISNIAYDRISTDFPELSYLVSISYAFRNPKWSTFFENQGIKSDRYSDVLLRAGAVHLLSEDLQVDLSMGASFKNTPSRIFVAAGMSYRFDLHTDPPVKAIEDQKAGENGGGPIKKNAMKKKGKGEKGSGAEDIDLGPSKKELRKKKKAEKKKNKKKKKKDDGVIEF</sequence>
<evidence type="ECO:0000256" key="1">
    <source>
        <dbReference type="SAM" id="MobiDB-lite"/>
    </source>
</evidence>
<name>A0A5S3PQT0_9FLAO</name>
<evidence type="ECO:0000313" key="3">
    <source>
        <dbReference type="Proteomes" id="UP000310314"/>
    </source>
</evidence>
<dbReference type="InterPro" id="IPR025737">
    <property type="entry name" value="FApF"/>
</dbReference>
<dbReference type="Proteomes" id="UP000310314">
    <property type="component" value="Unassembled WGS sequence"/>
</dbReference>